<keyword evidence="1" id="KW-0472">Membrane</keyword>
<name>B4VMI7_9CYAN</name>
<sequence>MVSKKGKRKMFATLKFILASQLKRSQSARNLSGFTLIELLVAIIIAALVITPLLGFAIDILQTDRREQAKATTEQELQAALDYIARDLQQAVYIYDEQGLTEINNTGLNAATRSGIRNQIPPMAGTTGCDNTTTTCQPILVFWKRQHLDRQQVGNLNIASLTRNDGTYDDAFIYSLVGYYLIEENNGLWSDETARIGRFEIRDGIRNPNATATRTEGTTTVKYDLLPSQGFSNFDLSVSGSNLGQKLNQWTKHPDSYNTNVNILVDYIDQNAPTPTCPVGMSPTQSASDLEGGFYACVNTPDNTIAQVYLRGNALARIQQDTDNVDRDEASTYFPTATMQIQRKGFLNID</sequence>
<dbReference type="Proteomes" id="UP000003835">
    <property type="component" value="Unassembled WGS sequence"/>
</dbReference>
<dbReference type="HOGENOM" id="CLU_052968_0_0_3"/>
<reference evidence="2 3" key="1">
    <citation type="submission" date="2008-07" db="EMBL/GenBank/DDBJ databases">
        <authorList>
            <person name="Tandeau de Marsac N."/>
            <person name="Ferriera S."/>
            <person name="Johnson J."/>
            <person name="Kravitz S."/>
            <person name="Beeson K."/>
            <person name="Sutton G."/>
            <person name="Rogers Y.-H."/>
            <person name="Friedman R."/>
            <person name="Frazier M."/>
            <person name="Venter J.C."/>
        </authorList>
    </citation>
    <scope>NUCLEOTIDE SEQUENCE [LARGE SCALE GENOMIC DNA]</scope>
    <source>
        <strain evidence="2 3">PCC 7420</strain>
    </source>
</reference>
<dbReference type="STRING" id="118168.MC7420_1969"/>
<keyword evidence="1" id="KW-1133">Transmembrane helix</keyword>
<evidence type="ECO:0000256" key="1">
    <source>
        <dbReference type="SAM" id="Phobius"/>
    </source>
</evidence>
<dbReference type="InterPro" id="IPR012902">
    <property type="entry name" value="N_methyl_site"/>
</dbReference>
<evidence type="ECO:0000313" key="3">
    <source>
        <dbReference type="Proteomes" id="UP000003835"/>
    </source>
</evidence>
<keyword evidence="1" id="KW-0812">Transmembrane</keyword>
<dbReference type="EMBL" id="DS989845">
    <property type="protein sequence ID" value="EDX76966.1"/>
    <property type="molecule type" value="Genomic_DNA"/>
</dbReference>
<keyword evidence="3" id="KW-1185">Reference proteome</keyword>
<organism evidence="2 3">
    <name type="scientific">Coleofasciculus chthonoplastes PCC 7420</name>
    <dbReference type="NCBI Taxonomy" id="118168"/>
    <lineage>
        <taxon>Bacteria</taxon>
        <taxon>Bacillati</taxon>
        <taxon>Cyanobacteriota</taxon>
        <taxon>Cyanophyceae</taxon>
        <taxon>Coleofasciculales</taxon>
        <taxon>Coleofasciculaceae</taxon>
        <taxon>Coleofasciculus</taxon>
    </lineage>
</organism>
<protein>
    <submittedName>
        <fullName evidence="2">Prokaryotic N-terminal methylation motif domain protein</fullName>
    </submittedName>
</protein>
<proteinExistence type="predicted"/>
<dbReference type="AlphaFoldDB" id="B4VMI7"/>
<evidence type="ECO:0000313" key="2">
    <source>
        <dbReference type="EMBL" id="EDX76966.1"/>
    </source>
</evidence>
<dbReference type="NCBIfam" id="NF038304">
    <property type="entry name" value="EPS_HpsC"/>
    <property type="match status" value="1"/>
</dbReference>
<dbReference type="Pfam" id="PF07963">
    <property type="entry name" value="N_methyl"/>
    <property type="match status" value="1"/>
</dbReference>
<feature type="transmembrane region" description="Helical" evidence="1">
    <location>
        <begin position="37"/>
        <end position="61"/>
    </location>
</feature>
<dbReference type="SUPFAM" id="SSF54523">
    <property type="entry name" value="Pili subunits"/>
    <property type="match status" value="1"/>
</dbReference>
<gene>
    <name evidence="2" type="ORF">MC7420_1969</name>
</gene>
<dbReference type="NCBIfam" id="TIGR02532">
    <property type="entry name" value="IV_pilin_GFxxxE"/>
    <property type="match status" value="1"/>
</dbReference>
<dbReference type="InterPro" id="IPR045584">
    <property type="entry name" value="Pilin-like"/>
</dbReference>
<accession>B4VMI7</accession>
<dbReference type="eggNOG" id="COG4966">
    <property type="taxonomic scope" value="Bacteria"/>
</dbReference>